<dbReference type="EMBL" id="CP104965">
    <property type="protein sequence ID" value="UXN69901.1"/>
    <property type="molecule type" value="Genomic_DNA"/>
</dbReference>
<dbReference type="InterPro" id="IPR037053">
    <property type="entry name" value="Phage_tail_collar_dom_sf"/>
</dbReference>
<sequence length="273" mass="27558">MPRDGSLVYAPPPGTRATTETTIESAKFNAFVDDLTTDLNTARPVSSGGTGGTSELSGATGLKVVSYGAAQTLTADQKQQARANIGLDFFVGVAFDFAGVALPPSCIWPNGQNLSRATYPKLFAAWGTTYGAGDGVTTFGTPDLRGRVVAGRDDMGGGAAGRLTAGYGLNGTVMGAAGGVQGVALSIAHLPSHNHTGNTSSNGAHNHTGSGWTGETTRANGANSPTPSSNSGFTTSTNGDHSHSFTTSSVGSGAEHLNVQPTLILNKIIFAGV</sequence>
<keyword evidence="4" id="KW-1185">Reference proteome</keyword>
<evidence type="ECO:0000313" key="4">
    <source>
        <dbReference type="Proteomes" id="UP001061862"/>
    </source>
</evidence>
<dbReference type="Proteomes" id="UP001061862">
    <property type="component" value="Chromosome"/>
</dbReference>
<dbReference type="InterPro" id="IPR011083">
    <property type="entry name" value="Phage_tail_collar_dom"/>
</dbReference>
<evidence type="ECO:0000313" key="3">
    <source>
        <dbReference type="EMBL" id="UXN69901.1"/>
    </source>
</evidence>
<evidence type="ECO:0000256" key="1">
    <source>
        <dbReference type="SAM" id="MobiDB-lite"/>
    </source>
</evidence>
<dbReference type="Gene3D" id="3.90.1340.10">
    <property type="entry name" value="Phage tail collar domain"/>
    <property type="match status" value="1"/>
</dbReference>
<dbReference type="SUPFAM" id="SSF88874">
    <property type="entry name" value="Receptor-binding domain of short tail fibre protein gp12"/>
    <property type="match status" value="1"/>
</dbReference>
<accession>A0ABY6CCE0</accession>
<protein>
    <submittedName>
        <fullName evidence="3">Tail fiber protein</fullName>
    </submittedName>
</protein>
<feature type="region of interest" description="Disordered" evidence="1">
    <location>
        <begin position="194"/>
        <end position="253"/>
    </location>
</feature>
<reference evidence="3 4" key="1">
    <citation type="submission" date="2022-09" db="EMBL/GenBank/DDBJ databases">
        <title>Interaction between co-microsymbionts with complementary sets of symbiotic genes in legume-rhizobium systems.</title>
        <authorList>
            <person name="Safronova V."/>
            <person name="Sazanova A."/>
            <person name="Afonin A."/>
            <person name="Chirak E."/>
        </authorList>
    </citation>
    <scope>NUCLEOTIDE SEQUENCE [LARGE SCALE GENOMIC DNA]</scope>
    <source>
        <strain evidence="3 4">A18/4-1</strain>
    </source>
</reference>
<dbReference type="RefSeq" id="WP_262168589.1">
    <property type="nucleotide sequence ID" value="NZ_CP104965.1"/>
</dbReference>
<feature type="compositionally biased region" description="Low complexity" evidence="1">
    <location>
        <begin position="223"/>
        <end position="239"/>
    </location>
</feature>
<dbReference type="Pfam" id="PF07484">
    <property type="entry name" value="Collar"/>
    <property type="match status" value="1"/>
</dbReference>
<name>A0ABY6CCE0_9HYPH</name>
<evidence type="ECO:0000259" key="2">
    <source>
        <dbReference type="Pfam" id="PF07484"/>
    </source>
</evidence>
<proteinExistence type="predicted"/>
<feature type="compositionally biased region" description="Polar residues" evidence="1">
    <location>
        <begin position="194"/>
        <end position="222"/>
    </location>
</feature>
<organism evidence="3 4">
    <name type="scientific">Devosia neptuniae</name>
    <dbReference type="NCBI Taxonomy" id="191302"/>
    <lineage>
        <taxon>Bacteria</taxon>
        <taxon>Pseudomonadati</taxon>
        <taxon>Pseudomonadota</taxon>
        <taxon>Alphaproteobacteria</taxon>
        <taxon>Hyphomicrobiales</taxon>
        <taxon>Devosiaceae</taxon>
        <taxon>Devosia</taxon>
    </lineage>
</organism>
<gene>
    <name evidence="3" type="ORF">N8A98_22280</name>
</gene>
<feature type="domain" description="Phage tail collar" evidence="2">
    <location>
        <begin position="97"/>
        <end position="149"/>
    </location>
</feature>